<dbReference type="Proteomes" id="UP000053097">
    <property type="component" value="Unassembled WGS sequence"/>
</dbReference>
<feature type="non-terminal residue" evidence="2">
    <location>
        <position position="1"/>
    </location>
</feature>
<sequence>RDDVVLYAKSAGRHADFISPLCHLHLGKVKMEVSVKKGEDEKWGENETAKEENREKDCSGRFEFSVLELEMARGSERAGMKGKRDGVVVSACVFPEKELVGRERENSEKRRGGDASITLEKCKRRLARRKKLA</sequence>
<evidence type="ECO:0000313" key="2">
    <source>
        <dbReference type="EMBL" id="EZA51267.1"/>
    </source>
</evidence>
<keyword evidence="3" id="KW-1185">Reference proteome</keyword>
<gene>
    <name evidence="2" type="ORF">X777_09944</name>
</gene>
<protein>
    <submittedName>
        <fullName evidence="2">Uncharacterized protein</fullName>
    </submittedName>
</protein>
<evidence type="ECO:0000313" key="3">
    <source>
        <dbReference type="Proteomes" id="UP000053097"/>
    </source>
</evidence>
<organism evidence="2 3">
    <name type="scientific">Ooceraea biroi</name>
    <name type="common">Clonal raider ant</name>
    <name type="synonym">Cerapachys biroi</name>
    <dbReference type="NCBI Taxonomy" id="2015173"/>
    <lineage>
        <taxon>Eukaryota</taxon>
        <taxon>Metazoa</taxon>
        <taxon>Ecdysozoa</taxon>
        <taxon>Arthropoda</taxon>
        <taxon>Hexapoda</taxon>
        <taxon>Insecta</taxon>
        <taxon>Pterygota</taxon>
        <taxon>Neoptera</taxon>
        <taxon>Endopterygota</taxon>
        <taxon>Hymenoptera</taxon>
        <taxon>Apocrita</taxon>
        <taxon>Aculeata</taxon>
        <taxon>Formicoidea</taxon>
        <taxon>Formicidae</taxon>
        <taxon>Dorylinae</taxon>
        <taxon>Ooceraea</taxon>
    </lineage>
</organism>
<dbReference type="EMBL" id="KK107405">
    <property type="protein sequence ID" value="EZA51267.1"/>
    <property type="molecule type" value="Genomic_DNA"/>
</dbReference>
<proteinExistence type="predicted"/>
<dbReference type="AlphaFoldDB" id="A0A026W5B8"/>
<name>A0A026W5B8_OOCBI</name>
<accession>A0A026W5B8</accession>
<evidence type="ECO:0000256" key="1">
    <source>
        <dbReference type="SAM" id="MobiDB-lite"/>
    </source>
</evidence>
<reference evidence="2 3" key="1">
    <citation type="journal article" date="2014" name="Curr. Biol.">
        <title>The genome of the clonal raider ant Cerapachys biroi.</title>
        <authorList>
            <person name="Oxley P.R."/>
            <person name="Ji L."/>
            <person name="Fetter-Pruneda I."/>
            <person name="McKenzie S.K."/>
            <person name="Li C."/>
            <person name="Hu H."/>
            <person name="Zhang G."/>
            <person name="Kronauer D.J."/>
        </authorList>
    </citation>
    <scope>NUCLEOTIDE SEQUENCE [LARGE SCALE GENOMIC DNA]</scope>
</reference>
<feature type="region of interest" description="Disordered" evidence="1">
    <location>
        <begin position="37"/>
        <end position="56"/>
    </location>
</feature>